<keyword evidence="2" id="KW-1185">Reference proteome</keyword>
<gene>
    <name evidence="1" type="ORF">C1880_00725</name>
</gene>
<dbReference type="OrthoDB" id="3199446at2"/>
<dbReference type="EMBL" id="PPTP01000001">
    <property type="protein sequence ID" value="RDB57386.1"/>
    <property type="molecule type" value="Genomic_DNA"/>
</dbReference>
<evidence type="ECO:0000313" key="1">
    <source>
        <dbReference type="EMBL" id="RDB57386.1"/>
    </source>
</evidence>
<dbReference type="RefSeq" id="WP_114619913.1">
    <property type="nucleotide sequence ID" value="NZ_PPTP01000001.1"/>
</dbReference>
<dbReference type="AlphaFoldDB" id="A0A369LGN8"/>
<accession>A0A369LGN8</accession>
<name>A0A369LGN8_9ACTN</name>
<protein>
    <submittedName>
        <fullName evidence="1">Uncharacterized protein</fullName>
    </submittedName>
</protein>
<proteinExistence type="predicted"/>
<dbReference type="Proteomes" id="UP000253792">
    <property type="component" value="Unassembled WGS sequence"/>
</dbReference>
<reference evidence="1 2" key="1">
    <citation type="journal article" date="2018" name="Elife">
        <title>Discovery and characterization of a prevalent human gut bacterial enzyme sufficient for the inactivation of a family of plant toxins.</title>
        <authorList>
            <person name="Koppel N."/>
            <person name="Bisanz J.E."/>
            <person name="Pandelia M.E."/>
            <person name="Turnbaugh P.J."/>
            <person name="Balskus E.P."/>
        </authorList>
    </citation>
    <scope>NUCLEOTIDE SEQUENCE [LARGE SCALE GENOMIC DNA]</scope>
    <source>
        <strain evidence="2">anaerobia AP69FAA</strain>
    </source>
</reference>
<sequence length="322" mass="35257">MSDKLDHFVLEYDDESGLALLAMTEADGGRVADGAGLPYAVASGYEADSRTWESIESFDDVTRAKLRYEKACGRDYVPTGGKLYDDEFITLRWRRKDIADSLESDWGNFGFPIPATEENVDFAIDQLGNHIDDTIYSQGWGVIHDCLDPSSFDLEVGHSKQAIEFYEQVFDCDGDFYPTVNVWPAVDGGGVHVSVCPVTFGERDLAVYKVDAGKIGDGPITICDLEDVGTREVHVDDFAEKPEEVRFFLRTDADVYLFGSSLGKSLAVEDADEEDIAPALREVRTYCIDAGKNRDPQLICAKAQAAAAKSATAEGDAGGKKL</sequence>
<evidence type="ECO:0000313" key="2">
    <source>
        <dbReference type="Proteomes" id="UP000253792"/>
    </source>
</evidence>
<comment type="caution">
    <text evidence="1">The sequence shown here is derived from an EMBL/GenBank/DDBJ whole genome shotgun (WGS) entry which is preliminary data.</text>
</comment>
<organism evidence="1 2">
    <name type="scientific">Senegalimassilia anaerobia</name>
    <dbReference type="NCBI Taxonomy" id="1473216"/>
    <lineage>
        <taxon>Bacteria</taxon>
        <taxon>Bacillati</taxon>
        <taxon>Actinomycetota</taxon>
        <taxon>Coriobacteriia</taxon>
        <taxon>Coriobacteriales</taxon>
        <taxon>Coriobacteriaceae</taxon>
        <taxon>Senegalimassilia</taxon>
    </lineage>
</organism>